<feature type="domain" description="N-acetyltransferase" evidence="2">
    <location>
        <begin position="4"/>
        <end position="154"/>
    </location>
</feature>
<evidence type="ECO:0000256" key="1">
    <source>
        <dbReference type="SAM" id="MobiDB-lite"/>
    </source>
</evidence>
<evidence type="ECO:0000313" key="3">
    <source>
        <dbReference type="EMBL" id="GGF28080.1"/>
    </source>
</evidence>
<comment type="caution">
    <text evidence="3">The sequence shown here is derived from an EMBL/GenBank/DDBJ whole genome shotgun (WGS) entry which is preliminary data.</text>
</comment>
<feature type="compositionally biased region" description="Polar residues" evidence="1">
    <location>
        <begin position="132"/>
        <end position="141"/>
    </location>
</feature>
<name>A0ABQ1UVI7_9FLAO</name>
<dbReference type="SUPFAM" id="SSF55729">
    <property type="entry name" value="Acyl-CoA N-acyltransferases (Nat)"/>
    <property type="match status" value="1"/>
</dbReference>
<dbReference type="EMBL" id="BMKP01000013">
    <property type="protein sequence ID" value="GGF28080.1"/>
    <property type="molecule type" value="Genomic_DNA"/>
</dbReference>
<gene>
    <name evidence="3" type="ORF">GCM10011518_41730</name>
</gene>
<proteinExistence type="predicted"/>
<sequence>MNAYKINKATAKDSGLISELICELLKDFNQQSGSNFVIDASKIEDTCKELLPRENFAGFIAIDSRTNQTAGMITIAQGTAIYNGGDFGVITELYVDRNIRSKGIGKLLIQSALEFARTKNWKKVEVGAPAKSNGQEPLNSTRRMDLRKKGPNLV</sequence>
<dbReference type="PROSITE" id="PS51186">
    <property type="entry name" value="GNAT"/>
    <property type="match status" value="1"/>
</dbReference>
<protein>
    <recommendedName>
        <fullName evidence="2">N-acetyltransferase domain-containing protein</fullName>
    </recommendedName>
</protein>
<dbReference type="Gene3D" id="3.40.630.30">
    <property type="match status" value="1"/>
</dbReference>
<dbReference type="Proteomes" id="UP000655016">
    <property type="component" value="Unassembled WGS sequence"/>
</dbReference>
<reference evidence="4" key="1">
    <citation type="journal article" date="2019" name="Int. J. Syst. Evol. Microbiol.">
        <title>The Global Catalogue of Microorganisms (GCM) 10K type strain sequencing project: providing services to taxonomists for standard genome sequencing and annotation.</title>
        <authorList>
            <consortium name="The Broad Institute Genomics Platform"/>
            <consortium name="The Broad Institute Genome Sequencing Center for Infectious Disease"/>
            <person name="Wu L."/>
            <person name="Ma J."/>
        </authorList>
    </citation>
    <scope>NUCLEOTIDE SEQUENCE [LARGE SCALE GENOMIC DNA]</scope>
    <source>
        <strain evidence="4">CGMCC 1.16060</strain>
    </source>
</reference>
<feature type="region of interest" description="Disordered" evidence="1">
    <location>
        <begin position="126"/>
        <end position="154"/>
    </location>
</feature>
<dbReference type="Pfam" id="PF00583">
    <property type="entry name" value="Acetyltransf_1"/>
    <property type="match status" value="1"/>
</dbReference>
<evidence type="ECO:0000313" key="4">
    <source>
        <dbReference type="Proteomes" id="UP000655016"/>
    </source>
</evidence>
<dbReference type="CDD" id="cd04301">
    <property type="entry name" value="NAT_SF"/>
    <property type="match status" value="1"/>
</dbReference>
<keyword evidence="4" id="KW-1185">Reference proteome</keyword>
<organism evidence="3 4">
    <name type="scientific">Flavobacterium limi</name>
    <dbReference type="NCBI Taxonomy" id="2045105"/>
    <lineage>
        <taxon>Bacteria</taxon>
        <taxon>Pseudomonadati</taxon>
        <taxon>Bacteroidota</taxon>
        <taxon>Flavobacteriia</taxon>
        <taxon>Flavobacteriales</taxon>
        <taxon>Flavobacteriaceae</taxon>
        <taxon>Flavobacterium</taxon>
    </lineage>
</organism>
<evidence type="ECO:0000259" key="2">
    <source>
        <dbReference type="PROSITE" id="PS51186"/>
    </source>
</evidence>
<dbReference type="InterPro" id="IPR000182">
    <property type="entry name" value="GNAT_dom"/>
</dbReference>
<accession>A0ABQ1UVI7</accession>
<dbReference type="RefSeq" id="WP_163396384.1">
    <property type="nucleotide sequence ID" value="NZ_BMKP01000013.1"/>
</dbReference>
<dbReference type="InterPro" id="IPR016181">
    <property type="entry name" value="Acyl_CoA_acyltransferase"/>
</dbReference>